<dbReference type="InterPro" id="IPR023299">
    <property type="entry name" value="ATPase_P-typ_cyto_dom_N"/>
</dbReference>
<dbReference type="InterPro" id="IPR018303">
    <property type="entry name" value="ATPase_P-typ_P_site"/>
</dbReference>
<sequence length="698" mass="76164">MHYQVIHHTPGRLRVRCGRGMFNHDQACGIECRLLKLKGVSSVKATPCNGGVFILYEGANPQTIFRALDRLRPETLRSHEPEERAEARKLGQSFSLKIAGKVSSFLLCKLFLPPPLRMAKAFWNYGSYFRRGMAGLGSGRLNVAVLDAVSIGVSIGTRAYGTANSIMFLLSISDLLENYTRKKTRAALAASLSINVDQVWRVEKDGMRQVPMEQIRPGDKIRVDAGNVIPVDGAVLSGEAEVNQAAMTGESEAAAKQEGSVVFAGTTLETGSLVIRVDAMGDQSRINNIIALIDHSEELKARIQSRAEKLADSIVPLTLLTAGALFLFTRNISKALSVLMVDYSCAIKLATPISVISAMKEASARKIMIKGGKFMELFARADTIVFDKTGTLTSACPQVTQIVPLSDCSREYILKTAACLEEHFPHSVARAVVRKALEEGLHHEEEHAEVEYIVAHGISSRLHGKKVLVGSYHFLFEDEGIPLTEEQRQTIRSHARGKSNIFLAIGRRAIGMIGVSDPPRPEARETIARLKRQGISSIIMLTGDSESAARAISRQLGITEYRSQVLPEDKARFIQQLKQSGRTVCMVGDGINDSPALSCADVSVSMKDSSDIAREVADISLLSSSLSELAVLRELSCAVLEKIERNYRFIVGFNTSLILLGMFGLITPALSAFLHNASTVYVSARSTRRCLPPVGTPQ</sequence>
<dbReference type="AlphaFoldDB" id="A0AAE6TAC8"/>
<dbReference type="SFLD" id="SFLDS00003">
    <property type="entry name" value="Haloacid_Dehalogenase"/>
    <property type="match status" value="1"/>
</dbReference>
<dbReference type="InterPro" id="IPR008250">
    <property type="entry name" value="ATPase_P-typ_transduc_dom_A_sf"/>
</dbReference>
<dbReference type="NCBIfam" id="TIGR01525">
    <property type="entry name" value="ATPase-IB_hvy"/>
    <property type="match status" value="1"/>
</dbReference>
<dbReference type="EMBL" id="CP029701">
    <property type="protein sequence ID" value="QHV63039.1"/>
    <property type="molecule type" value="Genomic_DNA"/>
</dbReference>
<dbReference type="Pfam" id="PF00702">
    <property type="entry name" value="Hydrolase"/>
    <property type="match status" value="1"/>
</dbReference>
<organism evidence="11 12">
    <name type="scientific">Akkermansia massiliensis</name>
    <dbReference type="NCBI Taxonomy" id="2927224"/>
    <lineage>
        <taxon>Bacteria</taxon>
        <taxon>Pseudomonadati</taxon>
        <taxon>Verrucomicrobiota</taxon>
        <taxon>Verrucomicrobiia</taxon>
        <taxon>Verrucomicrobiales</taxon>
        <taxon>Akkermansiaceae</taxon>
        <taxon>Akkermansia</taxon>
    </lineage>
</organism>
<dbReference type="RefSeq" id="WP_102721210.1">
    <property type="nucleotide sequence ID" value="NZ_CP029701.1"/>
</dbReference>
<keyword evidence="9" id="KW-1003">Cell membrane</keyword>
<dbReference type="PANTHER" id="PTHR48085:SF5">
    <property type="entry name" value="CADMIUM_ZINC-TRANSPORTING ATPASE HMA4-RELATED"/>
    <property type="match status" value="1"/>
</dbReference>
<dbReference type="Gene3D" id="2.70.150.10">
    <property type="entry name" value="Calcium-transporting ATPase, cytoplasmic transduction domain A"/>
    <property type="match status" value="1"/>
</dbReference>
<evidence type="ECO:0000256" key="3">
    <source>
        <dbReference type="ARBA" id="ARBA00022692"/>
    </source>
</evidence>
<dbReference type="NCBIfam" id="TIGR01494">
    <property type="entry name" value="ATPase_P-type"/>
    <property type="match status" value="1"/>
</dbReference>
<comment type="similarity">
    <text evidence="2 9">Belongs to the cation transport ATPase (P-type) (TC 3.A.3) family. Type IB subfamily.</text>
</comment>
<evidence type="ECO:0000259" key="10">
    <source>
        <dbReference type="Pfam" id="PF00122"/>
    </source>
</evidence>
<dbReference type="InterPro" id="IPR044492">
    <property type="entry name" value="P_typ_ATPase_HD_dom"/>
</dbReference>
<keyword evidence="6 9" id="KW-0472">Membrane</keyword>
<dbReference type="Proteomes" id="UP000642553">
    <property type="component" value="Chromosome"/>
</dbReference>
<accession>A0AAE6TAC8</accession>
<dbReference type="Pfam" id="PF00122">
    <property type="entry name" value="E1-E2_ATPase"/>
    <property type="match status" value="1"/>
</dbReference>
<comment type="subcellular location">
    <subcellularLocation>
        <location evidence="9">Cell membrane</location>
    </subcellularLocation>
    <subcellularLocation>
        <location evidence="1">Membrane</location>
    </subcellularLocation>
</comment>
<dbReference type="GO" id="GO:0005886">
    <property type="term" value="C:plasma membrane"/>
    <property type="evidence" value="ECO:0007669"/>
    <property type="project" value="UniProtKB-SubCell"/>
</dbReference>
<dbReference type="InterPro" id="IPR001757">
    <property type="entry name" value="P_typ_ATPase"/>
</dbReference>
<evidence type="ECO:0000313" key="12">
    <source>
        <dbReference type="Proteomes" id="UP000642553"/>
    </source>
</evidence>
<keyword evidence="9" id="KW-0547">Nucleotide-binding</keyword>
<feature type="domain" description="P-type ATPase A" evidence="10">
    <location>
        <begin position="196"/>
        <end position="293"/>
    </location>
</feature>
<dbReference type="InterPro" id="IPR051014">
    <property type="entry name" value="Cation_Transport_ATPase_IB"/>
</dbReference>
<dbReference type="InterPro" id="IPR036412">
    <property type="entry name" value="HAD-like_sf"/>
</dbReference>
<evidence type="ECO:0000256" key="7">
    <source>
        <dbReference type="ARBA" id="ARBA00039097"/>
    </source>
</evidence>
<keyword evidence="5 9" id="KW-1133">Transmembrane helix</keyword>
<evidence type="ECO:0000256" key="9">
    <source>
        <dbReference type="RuleBase" id="RU362081"/>
    </source>
</evidence>
<dbReference type="InterPro" id="IPR027256">
    <property type="entry name" value="P-typ_ATPase_IB"/>
</dbReference>
<dbReference type="SFLD" id="SFLDG00002">
    <property type="entry name" value="C1.7:_P-type_atpase_like"/>
    <property type="match status" value="1"/>
</dbReference>
<name>A0AAE6TAC8_9BACT</name>
<dbReference type="EC" id="7.2.2.12" evidence="7"/>
<evidence type="ECO:0000256" key="8">
    <source>
        <dbReference type="ARBA" id="ARBA00047308"/>
    </source>
</evidence>
<comment type="caution">
    <text evidence="9">Lacks conserved residue(s) required for the propagation of feature annotation.</text>
</comment>
<keyword evidence="4" id="KW-1278">Translocase</keyword>
<protein>
    <recommendedName>
        <fullName evidence="7">P-type Zn(2+) transporter</fullName>
        <ecNumber evidence="7">7.2.2.12</ecNumber>
    </recommendedName>
</protein>
<dbReference type="GO" id="GO:0046872">
    <property type="term" value="F:metal ion binding"/>
    <property type="evidence" value="ECO:0007669"/>
    <property type="project" value="UniProtKB-KW"/>
</dbReference>
<dbReference type="GO" id="GO:0016463">
    <property type="term" value="F:P-type zinc transporter activity"/>
    <property type="evidence" value="ECO:0007669"/>
    <property type="project" value="UniProtKB-EC"/>
</dbReference>
<evidence type="ECO:0000256" key="4">
    <source>
        <dbReference type="ARBA" id="ARBA00022967"/>
    </source>
</evidence>
<evidence type="ECO:0000313" key="11">
    <source>
        <dbReference type="EMBL" id="QHV63039.1"/>
    </source>
</evidence>
<evidence type="ECO:0000256" key="1">
    <source>
        <dbReference type="ARBA" id="ARBA00004370"/>
    </source>
</evidence>
<evidence type="ECO:0000256" key="2">
    <source>
        <dbReference type="ARBA" id="ARBA00006024"/>
    </source>
</evidence>
<dbReference type="PRINTS" id="PR00119">
    <property type="entry name" value="CATATPASE"/>
</dbReference>
<keyword evidence="9" id="KW-0479">Metal-binding</keyword>
<comment type="catalytic activity">
    <reaction evidence="8">
        <text>Zn(2+)(in) + ATP + H2O = Zn(2+)(out) + ADP + phosphate + H(+)</text>
        <dbReference type="Rhea" id="RHEA:20621"/>
        <dbReference type="ChEBI" id="CHEBI:15377"/>
        <dbReference type="ChEBI" id="CHEBI:15378"/>
        <dbReference type="ChEBI" id="CHEBI:29105"/>
        <dbReference type="ChEBI" id="CHEBI:30616"/>
        <dbReference type="ChEBI" id="CHEBI:43474"/>
        <dbReference type="ChEBI" id="CHEBI:456216"/>
        <dbReference type="EC" id="7.2.2.12"/>
    </reaction>
</comment>
<dbReference type="InterPro" id="IPR059000">
    <property type="entry name" value="ATPase_P-type_domA"/>
</dbReference>
<dbReference type="GO" id="GO:0005524">
    <property type="term" value="F:ATP binding"/>
    <property type="evidence" value="ECO:0007669"/>
    <property type="project" value="UniProtKB-UniRule"/>
</dbReference>
<dbReference type="PROSITE" id="PS01229">
    <property type="entry name" value="COF_2"/>
    <property type="match status" value="1"/>
</dbReference>
<dbReference type="SUPFAM" id="SSF56784">
    <property type="entry name" value="HAD-like"/>
    <property type="match status" value="1"/>
</dbReference>
<dbReference type="GO" id="GO:0016887">
    <property type="term" value="F:ATP hydrolysis activity"/>
    <property type="evidence" value="ECO:0007669"/>
    <property type="project" value="InterPro"/>
</dbReference>
<gene>
    <name evidence="11" type="ORF">DMI76_06525</name>
</gene>
<dbReference type="CDD" id="cd07550">
    <property type="entry name" value="P-type_ATPase_HM"/>
    <property type="match status" value="1"/>
</dbReference>
<dbReference type="InterPro" id="IPR023214">
    <property type="entry name" value="HAD_sf"/>
</dbReference>
<keyword evidence="9" id="KW-0067">ATP-binding</keyword>
<dbReference type="SUPFAM" id="SSF81653">
    <property type="entry name" value="Calcium ATPase, transduction domain A"/>
    <property type="match status" value="1"/>
</dbReference>
<dbReference type="SFLD" id="SFLDF00027">
    <property type="entry name" value="p-type_atpase"/>
    <property type="match status" value="1"/>
</dbReference>
<proteinExistence type="inferred from homology"/>
<evidence type="ECO:0000256" key="5">
    <source>
        <dbReference type="ARBA" id="ARBA00022989"/>
    </source>
</evidence>
<reference evidence="11" key="1">
    <citation type="submission" date="2018-05" db="EMBL/GenBank/DDBJ databases">
        <title>Complete genome sequnece of Akkermansia muciniphila EB-AMDK-40.</title>
        <authorList>
            <person name="Nam Y.-D."/>
            <person name="Chung W.-H."/>
            <person name="Park Y.S."/>
            <person name="Kang J."/>
        </authorList>
    </citation>
    <scope>NUCLEOTIDE SEQUENCE</scope>
    <source>
        <strain evidence="11">EB-AMDK-40</strain>
    </source>
</reference>
<dbReference type="GO" id="GO:0015086">
    <property type="term" value="F:cadmium ion transmembrane transporter activity"/>
    <property type="evidence" value="ECO:0007669"/>
    <property type="project" value="TreeGrafter"/>
</dbReference>
<evidence type="ECO:0000256" key="6">
    <source>
        <dbReference type="ARBA" id="ARBA00023136"/>
    </source>
</evidence>
<feature type="transmembrane region" description="Helical" evidence="9">
    <location>
        <begin position="649"/>
        <end position="674"/>
    </location>
</feature>
<dbReference type="Gene3D" id="3.40.50.1000">
    <property type="entry name" value="HAD superfamily/HAD-like"/>
    <property type="match status" value="1"/>
</dbReference>
<dbReference type="PANTHER" id="PTHR48085">
    <property type="entry name" value="CADMIUM/ZINC-TRANSPORTING ATPASE HMA2-RELATED"/>
    <property type="match status" value="1"/>
</dbReference>
<dbReference type="PROSITE" id="PS00154">
    <property type="entry name" value="ATPASE_E1_E2"/>
    <property type="match status" value="1"/>
</dbReference>
<keyword evidence="3 9" id="KW-0812">Transmembrane</keyword>
<dbReference type="Gene3D" id="3.40.1110.10">
    <property type="entry name" value="Calcium-transporting ATPase, cytoplasmic domain N"/>
    <property type="match status" value="1"/>
</dbReference>